<dbReference type="GO" id="GO:0016020">
    <property type="term" value="C:membrane"/>
    <property type="evidence" value="ECO:0007669"/>
    <property type="project" value="UniProtKB-SubCell"/>
</dbReference>
<organism evidence="8 9">
    <name type="scientific">Mytilus galloprovincialis</name>
    <name type="common">Mediterranean mussel</name>
    <dbReference type="NCBI Taxonomy" id="29158"/>
    <lineage>
        <taxon>Eukaryota</taxon>
        <taxon>Metazoa</taxon>
        <taxon>Spiralia</taxon>
        <taxon>Lophotrochozoa</taxon>
        <taxon>Mollusca</taxon>
        <taxon>Bivalvia</taxon>
        <taxon>Autobranchia</taxon>
        <taxon>Pteriomorphia</taxon>
        <taxon>Mytilida</taxon>
        <taxon>Mytiloidea</taxon>
        <taxon>Mytilidae</taxon>
        <taxon>Mytilinae</taxon>
        <taxon>Mytilus</taxon>
    </lineage>
</organism>
<gene>
    <name evidence="8" type="ORF">MGAL_10B020809</name>
</gene>
<keyword evidence="5 7" id="KW-1133">Transmembrane helix</keyword>
<evidence type="ECO:0000256" key="1">
    <source>
        <dbReference type="ARBA" id="ARBA00004141"/>
    </source>
</evidence>
<feature type="transmembrane region" description="Helical" evidence="7">
    <location>
        <begin position="218"/>
        <end position="238"/>
    </location>
</feature>
<dbReference type="EMBL" id="UYJE01008941">
    <property type="protein sequence ID" value="VDI68735.1"/>
    <property type="molecule type" value="Genomic_DNA"/>
</dbReference>
<feature type="transmembrane region" description="Helical" evidence="7">
    <location>
        <begin position="337"/>
        <end position="358"/>
    </location>
</feature>
<evidence type="ECO:0000313" key="8">
    <source>
        <dbReference type="EMBL" id="VDI68735.1"/>
    </source>
</evidence>
<evidence type="ECO:0000313" key="9">
    <source>
        <dbReference type="Proteomes" id="UP000596742"/>
    </source>
</evidence>
<keyword evidence="3 7" id="KW-0812">Transmembrane</keyword>
<evidence type="ECO:0000256" key="5">
    <source>
        <dbReference type="ARBA" id="ARBA00022989"/>
    </source>
</evidence>
<dbReference type="InterPro" id="IPR044777">
    <property type="entry name" value="SLC17A9-like"/>
</dbReference>
<sequence>MTESEGKYWTRPERRKWAGGLFFGCMALYACRTVPPLCLPIMAEEFGWDKTQSGTVLGSFFWGYTMTQFLGGYLSDKIGGDVVLPVAADFWALVTLMTPQLAYLSTDKYSTLYIVILSRVLLGLSQGMFSILWTLGMRFILVANHRKKYQLSIDSADKPIKEAREPVPWLMLLTKAGFWAPVIGHFCHANSFFILLSWAPTYFHENFPSAKGWVFNVVPWIVSMFSSILGGWLADTMIRKGYSVTFVRKFIETISLLGTAVPLILISYMSTFQGALFCVVFAVASCGLHNSGILINPQDIAPKHAGSVFGIMNMAGAIPGFVGVYMAGHILEATKSWAAVFNQTAGVCIFGCIVYILFGTGKRII</sequence>
<dbReference type="PANTHER" id="PTHR11662:SF279">
    <property type="entry name" value="VOLTAGE-GATED PURINE NUCLEOTIDE UNIPORTER SLC17A9"/>
    <property type="match status" value="1"/>
</dbReference>
<feature type="transmembrane region" description="Helical" evidence="7">
    <location>
        <begin position="55"/>
        <end position="75"/>
    </location>
</feature>
<dbReference type="Pfam" id="PF07690">
    <property type="entry name" value="MFS_1"/>
    <property type="match status" value="1"/>
</dbReference>
<dbReference type="InterPro" id="IPR011701">
    <property type="entry name" value="MFS"/>
</dbReference>
<dbReference type="FunFam" id="1.20.1250.20:FF:000003">
    <property type="entry name" value="Solute carrier family 17 member 3"/>
    <property type="match status" value="1"/>
</dbReference>
<evidence type="ECO:0000256" key="6">
    <source>
        <dbReference type="ARBA" id="ARBA00023136"/>
    </source>
</evidence>
<dbReference type="CDD" id="cd17380">
    <property type="entry name" value="MFS_SLC17A9_like"/>
    <property type="match status" value="1"/>
</dbReference>
<dbReference type="GO" id="GO:0015293">
    <property type="term" value="F:symporter activity"/>
    <property type="evidence" value="ECO:0007669"/>
    <property type="project" value="UniProtKB-KW"/>
</dbReference>
<dbReference type="InterPro" id="IPR050382">
    <property type="entry name" value="MFS_Na/Anion_cotransporter"/>
</dbReference>
<feature type="transmembrane region" description="Helical" evidence="7">
    <location>
        <begin position="116"/>
        <end position="141"/>
    </location>
</feature>
<feature type="transmembrane region" description="Helical" evidence="7">
    <location>
        <begin position="21"/>
        <end position="43"/>
    </location>
</feature>
<dbReference type="Gene3D" id="1.20.1250.20">
    <property type="entry name" value="MFS general substrate transporter like domains"/>
    <property type="match status" value="2"/>
</dbReference>
<feature type="transmembrane region" description="Helical" evidence="7">
    <location>
        <begin position="274"/>
        <end position="295"/>
    </location>
</feature>
<feature type="transmembrane region" description="Helical" evidence="7">
    <location>
        <begin position="250"/>
        <end position="268"/>
    </location>
</feature>
<keyword evidence="4" id="KW-0769">Symport</keyword>
<evidence type="ECO:0000256" key="2">
    <source>
        <dbReference type="ARBA" id="ARBA00022448"/>
    </source>
</evidence>
<protein>
    <submittedName>
        <fullName evidence="8">MFS transporter, ACS family, solute carrier family 17 (sodium-dependent inorganic phosphate)</fullName>
    </submittedName>
</protein>
<dbReference type="PANTHER" id="PTHR11662">
    <property type="entry name" value="SOLUTE CARRIER FAMILY 17"/>
    <property type="match status" value="1"/>
</dbReference>
<dbReference type="AlphaFoldDB" id="A0A8B6GTA6"/>
<proteinExistence type="predicted"/>
<accession>A0A8B6GTA6</accession>
<keyword evidence="6 7" id="KW-0472">Membrane</keyword>
<dbReference type="Proteomes" id="UP000596742">
    <property type="component" value="Unassembled WGS sequence"/>
</dbReference>
<dbReference type="GO" id="GO:0015867">
    <property type="term" value="P:ATP transport"/>
    <property type="evidence" value="ECO:0007669"/>
    <property type="project" value="TreeGrafter"/>
</dbReference>
<evidence type="ECO:0000256" key="4">
    <source>
        <dbReference type="ARBA" id="ARBA00022847"/>
    </source>
</evidence>
<dbReference type="SUPFAM" id="SSF103473">
    <property type="entry name" value="MFS general substrate transporter"/>
    <property type="match status" value="1"/>
</dbReference>
<dbReference type="OrthoDB" id="2985014at2759"/>
<name>A0A8B6GTA6_MYTGA</name>
<feature type="transmembrane region" description="Helical" evidence="7">
    <location>
        <begin position="178"/>
        <end position="198"/>
    </location>
</feature>
<keyword evidence="2" id="KW-0813">Transport</keyword>
<comment type="caution">
    <text evidence="8">The sequence shown here is derived from an EMBL/GenBank/DDBJ whole genome shotgun (WGS) entry which is preliminary data.</text>
</comment>
<evidence type="ECO:0000256" key="3">
    <source>
        <dbReference type="ARBA" id="ARBA00022692"/>
    </source>
</evidence>
<reference evidence="8" key="1">
    <citation type="submission" date="2018-11" db="EMBL/GenBank/DDBJ databases">
        <authorList>
            <person name="Alioto T."/>
            <person name="Alioto T."/>
        </authorList>
    </citation>
    <scope>NUCLEOTIDE SEQUENCE</scope>
</reference>
<feature type="transmembrane region" description="Helical" evidence="7">
    <location>
        <begin position="82"/>
        <end position="104"/>
    </location>
</feature>
<keyword evidence="9" id="KW-1185">Reference proteome</keyword>
<comment type="subcellular location">
    <subcellularLocation>
        <location evidence="1">Membrane</location>
        <topology evidence="1">Multi-pass membrane protein</topology>
    </subcellularLocation>
</comment>
<evidence type="ECO:0000256" key="7">
    <source>
        <dbReference type="SAM" id="Phobius"/>
    </source>
</evidence>
<feature type="transmembrane region" description="Helical" evidence="7">
    <location>
        <begin position="307"/>
        <end position="331"/>
    </location>
</feature>
<dbReference type="PROSITE" id="PS51257">
    <property type="entry name" value="PROKAR_LIPOPROTEIN"/>
    <property type="match status" value="1"/>
</dbReference>
<dbReference type="InterPro" id="IPR036259">
    <property type="entry name" value="MFS_trans_sf"/>
</dbReference>